<accession>U7ULH4</accession>
<organism evidence="2 3">
    <name type="scientific">Megasphaera vaginalis</name>
    <name type="common">ex Srinivasan et al. 2021</name>
    <dbReference type="NCBI Taxonomy" id="1111454"/>
    <lineage>
        <taxon>Bacteria</taxon>
        <taxon>Bacillati</taxon>
        <taxon>Bacillota</taxon>
        <taxon>Negativicutes</taxon>
        <taxon>Veillonellales</taxon>
        <taxon>Veillonellaceae</taxon>
        <taxon>Megasphaera</taxon>
    </lineage>
</organism>
<reference evidence="2 3" key="1">
    <citation type="submission" date="2013-09" db="EMBL/GenBank/DDBJ databases">
        <authorList>
            <person name="Durkin A.S."/>
            <person name="Haft D.R."/>
            <person name="McCorrison J."/>
            <person name="Torralba M."/>
            <person name="Gillis M."/>
            <person name="Haft D.H."/>
            <person name="Methe B."/>
            <person name="Sutton G."/>
            <person name="Nelson K.E."/>
        </authorList>
    </citation>
    <scope>NUCLEOTIDE SEQUENCE [LARGE SCALE GENOMIC DNA]</scope>
    <source>
        <strain evidence="2 3">BV3C16-1</strain>
    </source>
</reference>
<sequence>MIIKHKKVSTETVKDNNGKESEKITETITDLSQLIIDTITWEGSRMQVARKLEFSYSQDARDPNLPNYVIEPGETVYSYDEGGTLQFNGRGYTIEKKTASSTITVTCFDDLFLLCKSKVTRKYTNAKAEDIVKSVCAEMGVTVGNIVETGKTISFIASEKTGYQIIMIAYTEAAKQINATKKNADEPDVLFHPVMNGDKLDIVKKGELIPNYEANQYVNIEDSEYRESIENMVNKIIVADDQGNTKSTQQKDDLIKKYGVTIQDVYKESKKATTNDELEKIFHKPDRSGIIECIGDYRCKSSYSIAINDLLAEITGKFWIKSDTHTFENGLHFMRLEIEFENVMNKEKLPEDKQGGAKGWTVGSVGNANSGIQEGINNGYAAWQGTTMPNGRNGCVEAATRIGSWYSPYLKEQYENGTTSVSALIANAGSDNVVSFSDSNLEIGDCVVFDGDEHTVIYAGNGMYVGNNSSANGGIGGVGQGSIYGLGMTPTAIIKTSHI</sequence>
<gene>
    <name evidence="2" type="ORF">HMPREF1250_0196</name>
</gene>
<dbReference type="OrthoDB" id="1698671at2"/>
<dbReference type="RefSeq" id="WP_023053759.1">
    <property type="nucleotide sequence ID" value="NZ_AWXA01000036.1"/>
</dbReference>
<dbReference type="EMBL" id="AWXA01000036">
    <property type="protein sequence ID" value="ERT59353.1"/>
    <property type="molecule type" value="Genomic_DNA"/>
</dbReference>
<dbReference type="STRING" id="1111454.HMPREF1250_0196"/>
<evidence type="ECO:0000313" key="3">
    <source>
        <dbReference type="Proteomes" id="UP000017090"/>
    </source>
</evidence>
<comment type="caution">
    <text evidence="2">The sequence shown here is derived from an EMBL/GenBank/DDBJ whole genome shotgun (WGS) entry which is preliminary data.</text>
</comment>
<evidence type="ECO:0000259" key="1">
    <source>
        <dbReference type="Pfam" id="PF24032"/>
    </source>
</evidence>
<dbReference type="AlphaFoldDB" id="U7ULH4"/>
<dbReference type="Pfam" id="PF24032">
    <property type="entry name" value="YQBQ"/>
    <property type="match status" value="1"/>
</dbReference>
<protein>
    <recommendedName>
        <fullName evidence="1">YqbQ/XkdQ domain-containing protein</fullName>
    </recommendedName>
</protein>
<dbReference type="InterPro" id="IPR056937">
    <property type="entry name" value="YqbQ/XkdQ"/>
</dbReference>
<feature type="domain" description="YqbQ/XkdQ" evidence="1">
    <location>
        <begin position="39"/>
        <end position="338"/>
    </location>
</feature>
<dbReference type="Proteomes" id="UP000017090">
    <property type="component" value="Unassembled WGS sequence"/>
</dbReference>
<dbReference type="PATRIC" id="fig|1111454.3.peg.1272"/>
<evidence type="ECO:0000313" key="2">
    <source>
        <dbReference type="EMBL" id="ERT59353.1"/>
    </source>
</evidence>
<proteinExistence type="predicted"/>
<name>U7ULH4_9FIRM</name>
<dbReference type="eggNOG" id="COG0791">
    <property type="taxonomic scope" value="Bacteria"/>
</dbReference>
<keyword evidence="3" id="KW-1185">Reference proteome</keyword>